<evidence type="ECO:0000313" key="2">
    <source>
        <dbReference type="EMBL" id="KAK5893872.1"/>
    </source>
</evidence>
<evidence type="ECO:0000256" key="1">
    <source>
        <dbReference type="SAM" id="MobiDB-lite"/>
    </source>
</evidence>
<organism evidence="2 3">
    <name type="scientific">Champsocephalus gunnari</name>
    <name type="common">Mackerel icefish</name>
    <dbReference type="NCBI Taxonomy" id="52237"/>
    <lineage>
        <taxon>Eukaryota</taxon>
        <taxon>Metazoa</taxon>
        <taxon>Chordata</taxon>
        <taxon>Craniata</taxon>
        <taxon>Vertebrata</taxon>
        <taxon>Euteleostomi</taxon>
        <taxon>Actinopterygii</taxon>
        <taxon>Neopterygii</taxon>
        <taxon>Teleostei</taxon>
        <taxon>Neoteleostei</taxon>
        <taxon>Acanthomorphata</taxon>
        <taxon>Eupercaria</taxon>
        <taxon>Perciformes</taxon>
        <taxon>Notothenioidei</taxon>
        <taxon>Channichthyidae</taxon>
        <taxon>Champsocephalus</taxon>
    </lineage>
</organism>
<gene>
    <name evidence="2" type="ORF">CgunFtcFv8_006705</name>
</gene>
<comment type="caution">
    <text evidence="2">The sequence shown here is derived from an EMBL/GenBank/DDBJ whole genome shotgun (WGS) entry which is preliminary data.</text>
</comment>
<sequence>MQHIPTVSTHSFSTAQPTVPHNDLNQLQAQPVPERTAHHSVLQHLLSFDALLQLNILYAPALLTHILSEK</sequence>
<dbReference type="EMBL" id="JAURVH010001535">
    <property type="protein sequence ID" value="KAK5893872.1"/>
    <property type="molecule type" value="Genomic_DNA"/>
</dbReference>
<accession>A0AAN8GX78</accession>
<reference evidence="2 3" key="1">
    <citation type="journal article" date="2023" name="Mol. Biol. Evol.">
        <title>Genomics of Secondarily Temperate Adaptation in the Only Non-Antarctic Icefish.</title>
        <authorList>
            <person name="Rivera-Colon A.G."/>
            <person name="Rayamajhi N."/>
            <person name="Minhas B.F."/>
            <person name="Madrigal G."/>
            <person name="Bilyk K.T."/>
            <person name="Yoon V."/>
            <person name="Hune M."/>
            <person name="Gregory S."/>
            <person name="Cheng C.H.C."/>
            <person name="Catchen J.M."/>
        </authorList>
    </citation>
    <scope>NUCLEOTIDE SEQUENCE [LARGE SCALE GENOMIC DNA]</scope>
    <source>
        <tissue evidence="2">White muscle</tissue>
    </source>
</reference>
<proteinExistence type="predicted"/>
<dbReference type="Proteomes" id="UP001331515">
    <property type="component" value="Unassembled WGS sequence"/>
</dbReference>
<name>A0AAN8GX78_CHAGU</name>
<protein>
    <submittedName>
        <fullName evidence="2">Uncharacterized protein</fullName>
    </submittedName>
</protein>
<feature type="region of interest" description="Disordered" evidence="1">
    <location>
        <begin position="1"/>
        <end position="35"/>
    </location>
</feature>
<dbReference type="AlphaFoldDB" id="A0AAN8GX78"/>
<evidence type="ECO:0000313" key="3">
    <source>
        <dbReference type="Proteomes" id="UP001331515"/>
    </source>
</evidence>
<feature type="compositionally biased region" description="Polar residues" evidence="1">
    <location>
        <begin position="1"/>
        <end position="29"/>
    </location>
</feature>
<keyword evidence="3" id="KW-1185">Reference proteome</keyword>